<reference evidence="1" key="2">
    <citation type="submission" date="2008-12" db="EMBL/GenBank/DDBJ databases">
        <title>Improved gene annotation of the rice (Oryza sativa) genomes.</title>
        <authorList>
            <person name="Wang J."/>
            <person name="Li R."/>
            <person name="Fan W."/>
            <person name="Huang Q."/>
            <person name="Zhang J."/>
            <person name="Zhou Y."/>
            <person name="Hu Y."/>
            <person name="Zi S."/>
            <person name="Li J."/>
            <person name="Ni P."/>
            <person name="Zheng H."/>
            <person name="Zhang Y."/>
            <person name="Zhao M."/>
            <person name="Hao Q."/>
            <person name="McDermott J."/>
            <person name="Samudrala R."/>
            <person name="Kristiansen K."/>
            <person name="Wong G.K.-S."/>
        </authorList>
    </citation>
    <scope>NUCLEOTIDE SEQUENCE</scope>
</reference>
<gene>
    <name evidence="1" type="ORF">OsJ_01655</name>
</gene>
<dbReference type="AlphaFoldDB" id="A0A8J8Y5F8"/>
<organism evidence="1">
    <name type="scientific">Oryza sativa subsp. japonica</name>
    <name type="common">Rice</name>
    <dbReference type="NCBI Taxonomy" id="39947"/>
    <lineage>
        <taxon>Eukaryota</taxon>
        <taxon>Viridiplantae</taxon>
        <taxon>Streptophyta</taxon>
        <taxon>Embryophyta</taxon>
        <taxon>Tracheophyta</taxon>
        <taxon>Spermatophyta</taxon>
        <taxon>Magnoliopsida</taxon>
        <taxon>Liliopsida</taxon>
        <taxon>Poales</taxon>
        <taxon>Poaceae</taxon>
        <taxon>BOP clade</taxon>
        <taxon>Oryzoideae</taxon>
        <taxon>Oryzeae</taxon>
        <taxon>Oryzinae</taxon>
        <taxon>Oryza</taxon>
        <taxon>Oryza sativa</taxon>
    </lineage>
</organism>
<reference evidence="1" key="1">
    <citation type="journal article" date="2005" name="PLoS Biol.">
        <title>The genomes of Oryza sativa: a history of duplications.</title>
        <authorList>
            <person name="Yu J."/>
            <person name="Wang J."/>
            <person name="Lin W."/>
            <person name="Li S."/>
            <person name="Li H."/>
            <person name="Zhou J."/>
            <person name="Ni P."/>
            <person name="Dong W."/>
            <person name="Hu S."/>
            <person name="Zeng C."/>
            <person name="Zhang J."/>
            <person name="Zhang Y."/>
            <person name="Li R."/>
            <person name="Xu Z."/>
            <person name="Li S."/>
            <person name="Li X."/>
            <person name="Zheng H."/>
            <person name="Cong L."/>
            <person name="Lin L."/>
            <person name="Yin J."/>
            <person name="Geng J."/>
            <person name="Li G."/>
            <person name="Shi J."/>
            <person name="Liu J."/>
            <person name="Lv H."/>
            <person name="Li J."/>
            <person name="Wang J."/>
            <person name="Deng Y."/>
            <person name="Ran L."/>
            <person name="Shi X."/>
            <person name="Wang X."/>
            <person name="Wu Q."/>
            <person name="Li C."/>
            <person name="Ren X."/>
            <person name="Wang J."/>
            <person name="Wang X."/>
            <person name="Li D."/>
            <person name="Liu D."/>
            <person name="Zhang X."/>
            <person name="Ji Z."/>
            <person name="Zhao W."/>
            <person name="Sun Y."/>
            <person name="Zhang Z."/>
            <person name="Bao J."/>
            <person name="Han Y."/>
            <person name="Dong L."/>
            <person name="Ji J."/>
            <person name="Chen P."/>
            <person name="Wu S."/>
            <person name="Liu J."/>
            <person name="Xiao Y."/>
            <person name="Bu D."/>
            <person name="Tan J."/>
            <person name="Yang L."/>
            <person name="Ye C."/>
            <person name="Zhang J."/>
            <person name="Xu J."/>
            <person name="Zhou Y."/>
            <person name="Yu Y."/>
            <person name="Zhang B."/>
            <person name="Zhuang S."/>
            <person name="Wei H."/>
            <person name="Liu B."/>
            <person name="Lei M."/>
            <person name="Yu H."/>
            <person name="Li Y."/>
            <person name="Xu H."/>
            <person name="Wei S."/>
            <person name="He X."/>
            <person name="Fang L."/>
            <person name="Zhang Z."/>
            <person name="Zhang Y."/>
            <person name="Huang X."/>
            <person name="Su Z."/>
            <person name="Tong W."/>
            <person name="Li J."/>
            <person name="Tong Z."/>
            <person name="Li S."/>
            <person name="Ye J."/>
            <person name="Wang L."/>
            <person name="Fang L."/>
            <person name="Lei T."/>
            <person name="Chen C."/>
            <person name="Chen H."/>
            <person name="Xu Z."/>
            <person name="Li H."/>
            <person name="Huang H."/>
            <person name="Zhang F."/>
            <person name="Xu H."/>
            <person name="Li N."/>
            <person name="Zhao C."/>
            <person name="Li S."/>
            <person name="Dong L."/>
            <person name="Huang Y."/>
            <person name="Li L."/>
            <person name="Xi Y."/>
            <person name="Qi Q."/>
            <person name="Li W."/>
            <person name="Zhang B."/>
            <person name="Hu W."/>
            <person name="Zhang Y."/>
            <person name="Tian X."/>
            <person name="Jiao Y."/>
            <person name="Liang X."/>
            <person name="Jin J."/>
            <person name="Gao L."/>
            <person name="Zheng W."/>
            <person name="Hao B."/>
            <person name="Liu S."/>
            <person name="Wang W."/>
            <person name="Yuan L."/>
            <person name="Cao M."/>
            <person name="McDermott J."/>
            <person name="Samudrala R."/>
            <person name="Wang J."/>
            <person name="Wong G.K."/>
            <person name="Yang H."/>
        </authorList>
    </citation>
    <scope>NUCLEOTIDE SEQUENCE [LARGE SCALE GENOMIC DNA]</scope>
</reference>
<dbReference type="Proteomes" id="UP000007752">
    <property type="component" value="Chromosome 1"/>
</dbReference>
<sequence>MDEMKLMVVFSLLGGVSDNSTCCHISINKTFRQIQPKEIMEDKISLFVFGKRCS</sequence>
<dbReference type="Gramene" id="Os01t0544700-02">
    <property type="protein sequence ID" value="Os01t0544700-02"/>
    <property type="gene ID" value="Os01g0544700"/>
</dbReference>
<accession>A0A8J8Y5F8</accession>
<protein>
    <submittedName>
        <fullName evidence="1">Uncharacterized protein</fullName>
    </submittedName>
</protein>
<dbReference type="HOGENOM" id="CLU_3053742_0_0_1"/>
<dbReference type="EMBL" id="CM000138">
    <property type="protein sequence ID" value="EEE54512.1"/>
    <property type="molecule type" value="Genomic_DNA"/>
</dbReference>
<name>A0A8J8Y5F8_ORYSJ</name>
<proteinExistence type="predicted"/>
<dbReference type="Gramene" id="Os01t0544700-01">
    <property type="protein sequence ID" value="Os01t0544700-01"/>
    <property type="gene ID" value="Os01g0544700"/>
</dbReference>
<evidence type="ECO:0000313" key="1">
    <source>
        <dbReference type="EMBL" id="EEE54512.1"/>
    </source>
</evidence>